<feature type="transmembrane region" description="Helical" evidence="9">
    <location>
        <begin position="462"/>
        <end position="482"/>
    </location>
</feature>
<keyword evidence="5 14" id="KW-0418">Kinase</keyword>
<keyword evidence="3 7" id="KW-0597">Phosphoprotein</keyword>
<gene>
    <name evidence="14" type="ORF">Mettu_1727</name>
</gene>
<comment type="catalytic activity">
    <reaction evidence="1">
        <text>ATP + protein L-histidine = ADP + protein N-phospho-L-histidine.</text>
        <dbReference type="EC" id="2.7.13.3"/>
    </reaction>
</comment>
<keyword evidence="9" id="KW-1133">Transmembrane helix</keyword>
<evidence type="ECO:0000313" key="15">
    <source>
        <dbReference type="Proteomes" id="UP000004664"/>
    </source>
</evidence>
<dbReference type="eggNOG" id="COG2205">
    <property type="taxonomic scope" value="Bacteria"/>
</dbReference>
<dbReference type="InterPro" id="IPR003661">
    <property type="entry name" value="HisK_dim/P_dom"/>
</dbReference>
<keyword evidence="4" id="KW-0808">Transferase</keyword>
<dbReference type="EC" id="2.7.13.3" evidence="2"/>
<feature type="domain" description="PAS" evidence="12">
    <location>
        <begin position="626"/>
        <end position="698"/>
    </location>
</feature>
<dbReference type="Pfam" id="PF13426">
    <property type="entry name" value="PAS_9"/>
    <property type="match status" value="1"/>
</dbReference>
<feature type="domain" description="Response regulatory" evidence="11">
    <location>
        <begin position="1536"/>
        <end position="1652"/>
    </location>
</feature>
<dbReference type="InterPro" id="IPR000700">
    <property type="entry name" value="PAS-assoc_C"/>
</dbReference>
<dbReference type="CDD" id="cd17546">
    <property type="entry name" value="REC_hyHK_CKI1_RcsC-like"/>
    <property type="match status" value="1"/>
</dbReference>
<dbReference type="eggNOG" id="COG0457">
    <property type="taxonomic scope" value="Bacteria"/>
</dbReference>
<dbReference type="PROSITE" id="PS50109">
    <property type="entry name" value="HIS_KIN"/>
    <property type="match status" value="1"/>
</dbReference>
<dbReference type="InterPro" id="IPR001789">
    <property type="entry name" value="Sig_transdc_resp-reg_receiver"/>
</dbReference>
<dbReference type="Gene3D" id="1.10.287.130">
    <property type="match status" value="1"/>
</dbReference>
<evidence type="ECO:0000259" key="10">
    <source>
        <dbReference type="PROSITE" id="PS50109"/>
    </source>
</evidence>
<dbReference type="Gene3D" id="3.40.50.2300">
    <property type="match status" value="1"/>
</dbReference>
<dbReference type="InterPro" id="IPR036890">
    <property type="entry name" value="HATPase_C_sf"/>
</dbReference>
<dbReference type="HOGENOM" id="CLU_239136_0_0_6"/>
<dbReference type="SUPFAM" id="SSF52172">
    <property type="entry name" value="CheY-like"/>
    <property type="match status" value="1"/>
</dbReference>
<dbReference type="InterPro" id="IPR004358">
    <property type="entry name" value="Sig_transdc_His_kin-like_C"/>
</dbReference>
<dbReference type="PROSITE" id="PS50113">
    <property type="entry name" value="PAC"/>
    <property type="match status" value="5"/>
</dbReference>
<evidence type="ECO:0000259" key="11">
    <source>
        <dbReference type="PROSITE" id="PS50110"/>
    </source>
</evidence>
<name>G3IVG7_METTV</name>
<dbReference type="InterPro" id="IPR035965">
    <property type="entry name" value="PAS-like_dom_sf"/>
</dbReference>
<feature type="coiled-coil region" evidence="8">
    <location>
        <begin position="484"/>
        <end position="511"/>
    </location>
</feature>
<proteinExistence type="predicted"/>
<dbReference type="PANTHER" id="PTHR43047">
    <property type="entry name" value="TWO-COMPONENT HISTIDINE PROTEIN KINASE"/>
    <property type="match status" value="1"/>
</dbReference>
<dbReference type="SMART" id="SM00448">
    <property type="entry name" value="REC"/>
    <property type="match status" value="1"/>
</dbReference>
<accession>G3IVG7</accession>
<keyword evidence="6" id="KW-0902">Two-component regulatory system</keyword>
<evidence type="ECO:0000256" key="7">
    <source>
        <dbReference type="PROSITE-ProRule" id="PRU00169"/>
    </source>
</evidence>
<evidence type="ECO:0000259" key="12">
    <source>
        <dbReference type="PROSITE" id="PS50112"/>
    </source>
</evidence>
<dbReference type="eggNOG" id="COG3437">
    <property type="taxonomic scope" value="Bacteria"/>
</dbReference>
<dbReference type="SMART" id="SM00091">
    <property type="entry name" value="PAS"/>
    <property type="match status" value="6"/>
</dbReference>
<dbReference type="SUPFAM" id="SSF48452">
    <property type="entry name" value="TPR-like"/>
    <property type="match status" value="1"/>
</dbReference>
<feature type="domain" description="PAS" evidence="12">
    <location>
        <begin position="501"/>
        <end position="571"/>
    </location>
</feature>
<feature type="domain" description="PAC" evidence="13">
    <location>
        <begin position="827"/>
        <end position="880"/>
    </location>
</feature>
<dbReference type="PRINTS" id="PR00344">
    <property type="entry name" value="BCTRLSENSOR"/>
</dbReference>
<feature type="domain" description="PAC" evidence="13">
    <location>
        <begin position="1084"/>
        <end position="1134"/>
    </location>
</feature>
<feature type="domain" description="Histidine kinase" evidence="10">
    <location>
        <begin position="1296"/>
        <end position="1513"/>
    </location>
</feature>
<dbReference type="Pfam" id="PF13424">
    <property type="entry name" value="TPR_12"/>
    <property type="match status" value="1"/>
</dbReference>
<dbReference type="PANTHER" id="PTHR43047:SF64">
    <property type="entry name" value="HISTIDINE KINASE CONTAINING CHEY-HOMOLOGOUS RECEIVER DOMAIN AND PAS DOMAIN-RELATED"/>
    <property type="match status" value="1"/>
</dbReference>
<dbReference type="CDD" id="cd00082">
    <property type="entry name" value="HisKA"/>
    <property type="match status" value="1"/>
</dbReference>
<dbReference type="PROSITE" id="PS50110">
    <property type="entry name" value="RESPONSE_REGULATORY"/>
    <property type="match status" value="1"/>
</dbReference>
<dbReference type="InterPro" id="IPR013656">
    <property type="entry name" value="PAS_4"/>
</dbReference>
<dbReference type="Gene3D" id="3.30.450.20">
    <property type="entry name" value="PAS domain"/>
    <property type="match status" value="6"/>
</dbReference>
<evidence type="ECO:0000259" key="13">
    <source>
        <dbReference type="PROSITE" id="PS50113"/>
    </source>
</evidence>
<dbReference type="SUPFAM" id="SSF55785">
    <property type="entry name" value="PYP-like sensor domain (PAS domain)"/>
    <property type="match status" value="6"/>
</dbReference>
<keyword evidence="15" id="KW-1185">Reference proteome</keyword>
<dbReference type="NCBIfam" id="TIGR00229">
    <property type="entry name" value="sensory_box"/>
    <property type="match status" value="5"/>
</dbReference>
<evidence type="ECO:0000256" key="4">
    <source>
        <dbReference type="ARBA" id="ARBA00022679"/>
    </source>
</evidence>
<dbReference type="CDD" id="cd00130">
    <property type="entry name" value="PAS"/>
    <property type="match status" value="6"/>
</dbReference>
<dbReference type="SMART" id="SM00387">
    <property type="entry name" value="HATPase_c"/>
    <property type="match status" value="1"/>
</dbReference>
<dbReference type="InterPro" id="IPR005467">
    <property type="entry name" value="His_kinase_dom"/>
</dbReference>
<dbReference type="eggNOG" id="COG2202">
    <property type="taxonomic scope" value="Bacteria"/>
</dbReference>
<feature type="domain" description="PAC" evidence="13">
    <location>
        <begin position="701"/>
        <end position="753"/>
    </location>
</feature>
<evidence type="ECO:0000256" key="6">
    <source>
        <dbReference type="ARBA" id="ARBA00023012"/>
    </source>
</evidence>
<feature type="domain" description="PAC" evidence="13">
    <location>
        <begin position="961"/>
        <end position="1014"/>
    </location>
</feature>
<dbReference type="InterPro" id="IPR001610">
    <property type="entry name" value="PAC"/>
</dbReference>
<dbReference type="GO" id="GO:0000155">
    <property type="term" value="F:phosphorelay sensor kinase activity"/>
    <property type="evidence" value="ECO:0007669"/>
    <property type="project" value="InterPro"/>
</dbReference>
<organism evidence="14 15">
    <name type="scientific">Methylobacter tundripaludum (strain ATCC BAA-1195 / DSM 17260 / SV96)</name>
    <dbReference type="NCBI Taxonomy" id="697282"/>
    <lineage>
        <taxon>Bacteria</taxon>
        <taxon>Pseudomonadati</taxon>
        <taxon>Pseudomonadota</taxon>
        <taxon>Gammaproteobacteria</taxon>
        <taxon>Methylococcales</taxon>
        <taxon>Methylococcaceae</taxon>
        <taxon>Methylobacter</taxon>
    </lineage>
</organism>
<keyword evidence="9" id="KW-0812">Transmembrane</keyword>
<sequence>MATVGNSYRSHALRGNAVQDAPASRNAGALLTEFPRRSVGTIVILIFALCGLAHADNALEQWRSKAGEIRMLAENDTQRAYAEAERLQADFPAYASPADRARLLNLLARIEIYQAQTEKAAAHIQHAMELAKQHNDPVGQAEADLNTTLNAINQARVDDAIAASIHGLAVLDGVDRPDLLGEALLRMAMMYRRTDQLDESITMSMQSLDIARQSNNPLALVYAYHGLAIAYELSDHFSEAGEYYQRMLEQARIAGSRLMEAYALLGLGYTHNNRGDLKSAEPLIREAVAVFHAIDVPFSVNFSQFALADNLRKQQRYAETLPIFDEVIERYQRYPNKIGLWWVLNARSTHQMALGHIADAHRDVEQAYKLAKEIGVPLYLTDSAKRLAEIAAAKGDYRQAYRFMFDASDTAAKAAKDTAATRMLQLTRRYQTESKQREIDKLNRRNQQQAAELKHRTLEQRWLWTVLGGSVIMLTGAAFFLVRLRRSHRRLEALNTQVLQAKNKLQATLDTIPDLLFEIGLDGRYYDYHSPCTELLLVPAEDLLGKTVSDVMPAEAAKIVMSALREAHDQGISTGKQFQLPLPHGDFWFELSVAIKPTLDKEEAHLIVLSRNITERKHMEAQVLQREQEFRVLVENSPDLIFRYDKECRRIYTNPAVARLVGRRADALLNMSPSEAKILSAGEADKLMQMIRQVQATGRPAESEVECLGADGQLHYFHNRYAPEFNAHGEVVGVISIARDVTERKQAAEALAASEREFRTLAESLPDNIVRYDLEGRVIYVNPVLEKTLGTIVSKMLGTTVRERFPNGEYDDYAQLLDAVLTSGEIGEIEKIVTPPYSNLHLVHSIRMIAECDENGEVIGVLAIGRDITERKLAEQALRESEEKYRTLIQKIQAAVVVHGADTQILTFNLVAQEILGLSEDQLYGKTAIDPVWHFFHENGCAASPDEYPVNKVLASGKALKNYVLGVHRPGRQQDVWVLVNADPVFGKDGKITQVIITFIDITQRKQAEQRLWLVDFALNQVREAVYIINLQDHRFLNVNAEASRALGYSTEELLDLTIYDIDPDADSEGMENLQREIDAGSLSVFERRHKTKDGRIFPVEINAQVFEYEGRPTSIALVRDITERKRVEDEVRALNADLELRVLERTEALRLQTRYLRTLIDTLPMLAWLKDKESRFLVVNQTMALACTLSVDEMVGKSDLDCWPREYAESYRAVDSEVMATGRRKTVEGPFFDAHDGVIWVETFKAPVLDVDGSVLGTVGIALDISDRRALEMAREAALAEAERLARLRSEFMARMSHELRTPLNGILGYAQILLGESRGNERQSAMLNVIQQSGEYLLNLINDILDFAKIEAGKQELSLSDIQLPSFLRNLASIITIKAEQKALVFVCDIAADVPAGIRADETRLRQVLLNLLSNAIKYSERGQISLKVTVLEPGRLRFEVQDSGLGIDTGQLDTIFQAFEQAGDWQHRTGGTGLGLPISRELVRMMDSDIHVTSRVDEGSTFWFDLDVTVVEVCDDIMVAEQHIVGYQGLRRRVLVVDDANENRTLLIDILGRLGFETFEAANGRACLDSVEAQTPDLILLDMVMPEMDGLETTRRLRCMQGFGQTPIIAVSASASGSDVTEAMKAGVNVFLSKPIDIKRLMVQIAVLLKLDWIYALPEADAPLRQRLNEALVVPPLEEMAILHRLAQEGSMRDIILQTTYLEGLDQSYRPFAAQLRALAQDYQSKAILDLVEGYIDSIVTTQRSQWNADAKSRRL</sequence>
<dbReference type="InterPro" id="IPR011006">
    <property type="entry name" value="CheY-like_superfamily"/>
</dbReference>
<dbReference type="SMART" id="SM00028">
    <property type="entry name" value="TPR"/>
    <property type="match status" value="5"/>
</dbReference>
<reference evidence="14 15" key="1">
    <citation type="submission" date="2011-06" db="EMBL/GenBank/DDBJ databases">
        <title>Genomic sequence of Methylobacter tundripaludum SV96.</title>
        <authorList>
            <consortium name="US DOE Joint Genome Institute"/>
            <person name="Lucas S."/>
            <person name="Han J."/>
            <person name="Lapidus A."/>
            <person name="Cheng J.-F."/>
            <person name="Goodwin L."/>
            <person name="Pitluck S."/>
            <person name="Held B."/>
            <person name="Detter J.C."/>
            <person name="Han C."/>
            <person name="Tapia R."/>
            <person name="Land M."/>
            <person name="Hauser L."/>
            <person name="Kyrpides N."/>
            <person name="Ivanova N."/>
            <person name="Ovchinnikova G."/>
            <person name="Pagani I."/>
            <person name="Klotz M.G."/>
            <person name="Dispirito A.A."/>
            <person name="Murrell J.C."/>
            <person name="Dunfield P."/>
            <person name="Kalyuzhnaya M.G."/>
            <person name="Svenning M."/>
            <person name="Trotsenko Y.A."/>
            <person name="Stein L.Y."/>
            <person name="Woyke T."/>
        </authorList>
    </citation>
    <scope>NUCLEOTIDE SEQUENCE [LARGE SCALE GENOMIC DNA]</scope>
    <source>
        <strain evidence="15">ATCC BAA-1195 / DSM 17260 / SV96</strain>
    </source>
</reference>
<feature type="domain" description="PAS" evidence="12">
    <location>
        <begin position="754"/>
        <end position="824"/>
    </location>
</feature>
<dbReference type="SUPFAM" id="SSF55874">
    <property type="entry name" value="ATPase domain of HSP90 chaperone/DNA topoisomerase II/histidine kinase"/>
    <property type="match status" value="1"/>
</dbReference>
<dbReference type="EMBL" id="JH109152">
    <property type="protein sequence ID" value="EGW22894.1"/>
    <property type="molecule type" value="Genomic_DNA"/>
</dbReference>
<dbReference type="InterPro" id="IPR036097">
    <property type="entry name" value="HisK_dim/P_sf"/>
</dbReference>
<dbReference type="FunFam" id="3.30.565.10:FF:000010">
    <property type="entry name" value="Sensor histidine kinase RcsC"/>
    <property type="match status" value="1"/>
</dbReference>
<feature type="modified residue" description="4-aspartylphosphate" evidence="7">
    <location>
        <position position="1585"/>
    </location>
</feature>
<feature type="domain" description="PAS" evidence="12">
    <location>
        <begin position="881"/>
        <end position="957"/>
    </location>
</feature>
<evidence type="ECO:0000256" key="9">
    <source>
        <dbReference type="SAM" id="Phobius"/>
    </source>
</evidence>
<dbReference type="InterPro" id="IPR011990">
    <property type="entry name" value="TPR-like_helical_dom_sf"/>
</dbReference>
<dbReference type="SMART" id="SM00388">
    <property type="entry name" value="HisKA"/>
    <property type="match status" value="1"/>
</dbReference>
<dbReference type="InterPro" id="IPR000014">
    <property type="entry name" value="PAS"/>
</dbReference>
<dbReference type="InterPro" id="IPR003594">
    <property type="entry name" value="HATPase_dom"/>
</dbReference>
<dbReference type="Pfam" id="PF00512">
    <property type="entry name" value="HisKA"/>
    <property type="match status" value="1"/>
</dbReference>
<dbReference type="SMART" id="SM00086">
    <property type="entry name" value="PAC"/>
    <property type="match status" value="5"/>
</dbReference>
<evidence type="ECO:0000256" key="5">
    <source>
        <dbReference type="ARBA" id="ARBA00022777"/>
    </source>
</evidence>
<dbReference type="CDD" id="cd16922">
    <property type="entry name" value="HATPase_EvgS-ArcB-TorS-like"/>
    <property type="match status" value="1"/>
</dbReference>
<dbReference type="SUPFAM" id="SSF47384">
    <property type="entry name" value="Homodimeric domain of signal transducing histidine kinase"/>
    <property type="match status" value="1"/>
</dbReference>
<keyword evidence="9" id="KW-0472">Membrane</keyword>
<dbReference type="Pfam" id="PF08448">
    <property type="entry name" value="PAS_4"/>
    <property type="match status" value="5"/>
</dbReference>
<dbReference type="Proteomes" id="UP000004664">
    <property type="component" value="Unassembled WGS sequence"/>
</dbReference>
<dbReference type="InterPro" id="IPR019734">
    <property type="entry name" value="TPR_rpt"/>
</dbReference>
<dbReference type="Pfam" id="PF00072">
    <property type="entry name" value="Response_reg"/>
    <property type="match status" value="1"/>
</dbReference>
<dbReference type="Gene3D" id="1.25.40.10">
    <property type="entry name" value="Tetratricopeptide repeat domain"/>
    <property type="match status" value="1"/>
</dbReference>
<dbReference type="Pfam" id="PF02518">
    <property type="entry name" value="HATPase_c"/>
    <property type="match status" value="1"/>
</dbReference>
<feature type="domain" description="PAS" evidence="12">
    <location>
        <begin position="1018"/>
        <end position="1081"/>
    </location>
</feature>
<protein>
    <recommendedName>
        <fullName evidence="2">histidine kinase</fullName>
        <ecNumber evidence="2">2.7.13.3</ecNumber>
    </recommendedName>
</protein>
<dbReference type="Gene3D" id="3.30.565.10">
    <property type="entry name" value="Histidine kinase-like ATPase, C-terminal domain"/>
    <property type="match status" value="1"/>
</dbReference>
<evidence type="ECO:0000256" key="2">
    <source>
        <dbReference type="ARBA" id="ARBA00012438"/>
    </source>
</evidence>
<evidence type="ECO:0000256" key="3">
    <source>
        <dbReference type="ARBA" id="ARBA00022553"/>
    </source>
</evidence>
<evidence type="ECO:0000256" key="1">
    <source>
        <dbReference type="ARBA" id="ARBA00000085"/>
    </source>
</evidence>
<feature type="domain" description="PAC" evidence="13">
    <location>
        <begin position="1226"/>
        <end position="1278"/>
    </location>
</feature>
<dbReference type="PROSITE" id="PS50112">
    <property type="entry name" value="PAS"/>
    <property type="match status" value="5"/>
</dbReference>
<keyword evidence="8" id="KW-0175">Coiled coil</keyword>
<dbReference type="STRING" id="697282.Mettu_1727"/>
<evidence type="ECO:0000256" key="8">
    <source>
        <dbReference type="SAM" id="Coils"/>
    </source>
</evidence>
<evidence type="ECO:0000313" key="14">
    <source>
        <dbReference type="EMBL" id="EGW22894.1"/>
    </source>
</evidence>